<organismHost>
    <name type="scientific">Choristoneura fumiferana</name>
    <name type="common">Spruce budworm moth</name>
    <name type="synonym">Archips fumiferana</name>
    <dbReference type="NCBI Taxonomy" id="7141"/>
</organismHost>
<dbReference type="GeneID" id="37618829"/>
<dbReference type="Proteomes" id="UP000232778">
    <property type="component" value="Genome"/>
</dbReference>
<evidence type="ECO:0000313" key="1">
    <source>
        <dbReference type="EMBL" id="ABW87640.1"/>
    </source>
</evidence>
<protein>
    <submittedName>
        <fullName evidence="1">Uncharacterized protein</fullName>
    </submittedName>
</protein>
<keyword evidence="2" id="KW-1185">Reference proteome</keyword>
<accession>A8W980</accession>
<name>A8W980_CPVCS</name>
<reference evidence="1 2" key="1">
    <citation type="journal article" date="2008" name="Arch. Virol.">
        <title>Molecular characterisation of a cypovirus isolated from the western spruce budworm Choristoneura occidentalis.</title>
        <authorList>
            <person name="Graham R.I."/>
            <person name="Morin B."/>
            <person name="Lapointe R."/>
            <person name="Nealis V.G."/>
            <person name="Lucarotti C.J."/>
        </authorList>
    </citation>
    <scope>NUCLEOTIDE SEQUENCE [LARGE SCALE GENOMIC DNA]</scope>
    <source>
        <strain evidence="1">British Columbia 2006</strain>
    </source>
</reference>
<organism evidence="1 2">
    <name type="scientific">Choristoneura fumiferana cypovirus</name>
    <name type="common">CfCPV</name>
    <name type="synonym">Choristoneura fumiferana cytoplasmic polyhedrosis virus</name>
    <dbReference type="NCBI Taxonomy" id="59730"/>
    <lineage>
        <taxon>Viruses</taxon>
        <taxon>Riboviria</taxon>
        <taxon>Orthornavirae</taxon>
        <taxon>Duplornaviricota</taxon>
        <taxon>Resentoviricetes</taxon>
        <taxon>Reovirales</taxon>
        <taxon>Spinareoviridae</taxon>
        <taxon>Cypovirus</taxon>
        <taxon>Cypovirus choristoneurae</taxon>
        <taxon>Cypovirus 16</taxon>
    </lineage>
</organism>
<dbReference type="KEGG" id="vg:37618829"/>
<evidence type="ECO:0000313" key="2">
    <source>
        <dbReference type="Proteomes" id="UP000232778"/>
    </source>
</evidence>
<sequence>MYIMDIDEVDAPINYNLAETGPSTSGLQNAATIIPDELYRQERGIESVLTALTEYLKPLNIHAKHTQREYRDYCRQVSGSSATLSLPYYGEGAVFTVPRKAFHRYRFCGSYDGHEFIQCLISKGHVMVPIVPVESPHICIFGRKCIVAFSQMCNIPTERCEYFDGACTEYSDENLVYLASFIESNIIVFSECNNEIISVKTYNDPNTLCFITSGDGHPLNLVRVKSELIGLMFEGYGMISSDTPADLPSEANNILITHINLRSRMVSKMLYDNRPSRPRRIDISNTSSKALHPPHNQPGLYGHKYDEVWATRMVKHLMRLTSQLYGVTCTTTLGQVNMPGAKFTSPNPFEVITTADISEYGVENASYEQPYRVINAEDHFDIEYLGYLSRISRPTHFAYHWLRDSDVVTEKLCLAIPHVYESKMRAYHFIRVYSVHNGTVQFPLTYNYCIVTFGSSCPQPNYLLPYFVMPLAGGLQVFDSIWDIDDGLIGGTRFERRGILHPDPAILEAIHENFQFINDPDSIPIVRVDASLINNVAFRFSLYARHALLPRILIKRKQYRYVPKYQVLHARHDPKYIMKPKIACSASIRTLTIFGDITQYPCGDMTSSNNPRMNKHACLTSLFRYASMLSLPRCSLCGKKFPSEGLSYLCCQYINEYVRVHTRGIRLTCSVRHNCICAL</sequence>
<dbReference type="RefSeq" id="YP_009507761.1">
    <property type="nucleotide sequence ID" value="NC_038645.1"/>
</dbReference>
<dbReference type="EMBL" id="EU201039">
    <property type="protein sequence ID" value="ABW87640.1"/>
    <property type="molecule type" value="Genomic_RNA"/>
</dbReference>
<proteinExistence type="predicted"/>